<accession>A0A563W1L5</accession>
<dbReference type="AlphaFoldDB" id="A0A563W1L5"/>
<organism evidence="4 5">
    <name type="scientific">Hyella patelloides LEGE 07179</name>
    <dbReference type="NCBI Taxonomy" id="945734"/>
    <lineage>
        <taxon>Bacteria</taxon>
        <taxon>Bacillati</taxon>
        <taxon>Cyanobacteriota</taxon>
        <taxon>Cyanophyceae</taxon>
        <taxon>Pleurocapsales</taxon>
        <taxon>Hyellaceae</taxon>
        <taxon>Hyella</taxon>
    </lineage>
</organism>
<dbReference type="InterPro" id="IPR057326">
    <property type="entry name" value="KR_dom"/>
</dbReference>
<dbReference type="OrthoDB" id="9803333at2"/>
<dbReference type="InterPro" id="IPR036291">
    <property type="entry name" value="NAD(P)-bd_dom_sf"/>
</dbReference>
<dbReference type="InterPro" id="IPR002347">
    <property type="entry name" value="SDR_fam"/>
</dbReference>
<dbReference type="NCBIfam" id="NF004818">
    <property type="entry name" value="PRK06172.1"/>
    <property type="match status" value="1"/>
</dbReference>
<dbReference type="FunFam" id="3.40.50.720:FF:000084">
    <property type="entry name" value="Short-chain dehydrogenase reductase"/>
    <property type="match status" value="1"/>
</dbReference>
<keyword evidence="2" id="KW-0560">Oxidoreductase</keyword>
<evidence type="ECO:0000256" key="2">
    <source>
        <dbReference type="ARBA" id="ARBA00023002"/>
    </source>
</evidence>
<dbReference type="CDD" id="cd05233">
    <property type="entry name" value="SDR_c"/>
    <property type="match status" value="1"/>
</dbReference>
<dbReference type="GO" id="GO:0016491">
    <property type="term" value="F:oxidoreductase activity"/>
    <property type="evidence" value="ECO:0007669"/>
    <property type="project" value="UniProtKB-KW"/>
</dbReference>
<evidence type="ECO:0000256" key="1">
    <source>
        <dbReference type="ARBA" id="ARBA00006484"/>
    </source>
</evidence>
<dbReference type="Proteomes" id="UP000320055">
    <property type="component" value="Unassembled WGS sequence"/>
</dbReference>
<dbReference type="SUPFAM" id="SSF51735">
    <property type="entry name" value="NAD(P)-binding Rossmann-fold domains"/>
    <property type="match status" value="1"/>
</dbReference>
<dbReference type="PRINTS" id="PR00081">
    <property type="entry name" value="GDHRDH"/>
</dbReference>
<sequence length="253" mass="26449">MTNNLDGKVALVTGGTTGIGRETAIAFARAGAKVVVSGRGSERGQETVNLIQKEGGEATFVQTDISQATEVEALITQTVEIYGSLDCALNNAGVEGKLAPITELSEEDLNQVVDINLKGTWFCLKYEIMQMLKQGKGAIVNTSSGYGEVGGANLSPYCASKHGIMGLTKSLALEYAKQGIRINTIAPGPIDTGMPDRGTSSKEVLDNYISTFVPMGRMGTAPEVAEAVIWLCSDAASFVTGTSIAVDGGYLAQ</sequence>
<gene>
    <name evidence="4" type="primary">ygfF</name>
    <name evidence="4" type="ORF">H1P_6290012</name>
</gene>
<evidence type="ECO:0000259" key="3">
    <source>
        <dbReference type="SMART" id="SM00822"/>
    </source>
</evidence>
<dbReference type="PANTHER" id="PTHR24321:SF11">
    <property type="entry name" value="BLR0893 PROTEIN"/>
    <property type="match status" value="1"/>
</dbReference>
<protein>
    <submittedName>
        <fullName evidence="4">Putative NAD(P)-binding oxidoreductase with NAD(P)-binding Rossmann-fold domain</fullName>
    </submittedName>
</protein>
<dbReference type="NCBIfam" id="NF005559">
    <property type="entry name" value="PRK07231.1"/>
    <property type="match status" value="1"/>
</dbReference>
<proteinExistence type="inferred from homology"/>
<dbReference type="RefSeq" id="WP_144875985.1">
    <property type="nucleotide sequence ID" value="NZ_LR214363.1"/>
</dbReference>
<feature type="domain" description="Ketoreductase" evidence="3">
    <location>
        <begin position="8"/>
        <end position="188"/>
    </location>
</feature>
<dbReference type="PRINTS" id="PR00080">
    <property type="entry name" value="SDRFAMILY"/>
</dbReference>
<dbReference type="PROSITE" id="PS00061">
    <property type="entry name" value="ADH_SHORT"/>
    <property type="match status" value="1"/>
</dbReference>
<dbReference type="SMART" id="SM00822">
    <property type="entry name" value="PKS_KR"/>
    <property type="match status" value="1"/>
</dbReference>
<evidence type="ECO:0000313" key="4">
    <source>
        <dbReference type="EMBL" id="VEP17592.1"/>
    </source>
</evidence>
<name>A0A563W1L5_9CYAN</name>
<dbReference type="PANTHER" id="PTHR24321">
    <property type="entry name" value="DEHYDROGENASES, SHORT CHAIN"/>
    <property type="match status" value="1"/>
</dbReference>
<keyword evidence="5" id="KW-1185">Reference proteome</keyword>
<reference evidence="4 5" key="1">
    <citation type="submission" date="2019-01" db="EMBL/GenBank/DDBJ databases">
        <authorList>
            <person name="Brito A."/>
        </authorList>
    </citation>
    <scope>NUCLEOTIDE SEQUENCE [LARGE SCALE GENOMIC DNA]</scope>
    <source>
        <strain evidence="4">1</strain>
    </source>
</reference>
<dbReference type="InterPro" id="IPR020904">
    <property type="entry name" value="Sc_DH/Rdtase_CS"/>
</dbReference>
<dbReference type="Pfam" id="PF13561">
    <property type="entry name" value="adh_short_C2"/>
    <property type="match status" value="1"/>
</dbReference>
<dbReference type="Gene3D" id="3.40.50.720">
    <property type="entry name" value="NAD(P)-binding Rossmann-like Domain"/>
    <property type="match status" value="1"/>
</dbReference>
<dbReference type="EMBL" id="CAACVJ010000589">
    <property type="protein sequence ID" value="VEP17592.1"/>
    <property type="molecule type" value="Genomic_DNA"/>
</dbReference>
<comment type="similarity">
    <text evidence="1">Belongs to the short-chain dehydrogenases/reductases (SDR) family.</text>
</comment>
<evidence type="ECO:0000313" key="5">
    <source>
        <dbReference type="Proteomes" id="UP000320055"/>
    </source>
</evidence>